<comment type="caution">
    <text evidence="1">The sequence shown here is derived from an EMBL/GenBank/DDBJ whole genome shotgun (WGS) entry which is preliminary data.</text>
</comment>
<accession>A0A0F3H1V4</accession>
<dbReference type="AlphaFoldDB" id="A0A0F3H1V4"/>
<organism evidence="1 2">
    <name type="scientific">Candidatus Magnetobacterium bavaricum</name>
    <dbReference type="NCBI Taxonomy" id="29290"/>
    <lineage>
        <taxon>Bacteria</taxon>
        <taxon>Pseudomonadati</taxon>
        <taxon>Nitrospirota</taxon>
        <taxon>Thermodesulfovibrionia</taxon>
        <taxon>Thermodesulfovibrionales</taxon>
        <taxon>Candidatus Magnetobacteriaceae</taxon>
        <taxon>Candidatus Magnetobacterium</taxon>
    </lineage>
</organism>
<dbReference type="Proteomes" id="UP000033423">
    <property type="component" value="Unassembled WGS sequence"/>
</dbReference>
<keyword evidence="2" id="KW-1185">Reference proteome</keyword>
<reference evidence="1 2" key="1">
    <citation type="submission" date="2015-02" db="EMBL/GenBank/DDBJ databases">
        <title>Single-cell genomics of uncultivated deep-branching MTB reveals a conserved set of magnetosome genes.</title>
        <authorList>
            <person name="Kolinko S."/>
            <person name="Richter M."/>
            <person name="Glockner F.O."/>
            <person name="Brachmann A."/>
            <person name="Schuler D."/>
        </authorList>
    </citation>
    <scope>NUCLEOTIDE SEQUENCE [LARGE SCALE GENOMIC DNA]</scope>
    <source>
        <strain evidence="1">TM-1</strain>
    </source>
</reference>
<feature type="non-terminal residue" evidence="1">
    <location>
        <position position="130"/>
    </location>
</feature>
<name>A0A0F3H1V4_9BACT</name>
<evidence type="ECO:0000313" key="1">
    <source>
        <dbReference type="EMBL" id="KJU86893.1"/>
    </source>
</evidence>
<dbReference type="EMBL" id="LACI01000413">
    <property type="protein sequence ID" value="KJU86893.1"/>
    <property type="molecule type" value="Genomic_DNA"/>
</dbReference>
<sequence>MLIKASANGRLEDTIRGEGGIDSLVWDGESPNIDIQIVNESIMDERYPDFYELTLNRLGKAGSYEINELLSKNQWINKSDTDKPIEYFRRDIHSTYFLGSRSFNDPQVQELSQRGETFLSALTGPFVREG</sequence>
<evidence type="ECO:0000313" key="2">
    <source>
        <dbReference type="Proteomes" id="UP000033423"/>
    </source>
</evidence>
<proteinExistence type="predicted"/>
<protein>
    <submittedName>
        <fullName evidence="1">SMC domain protein</fullName>
    </submittedName>
</protein>
<gene>
    <name evidence="1" type="ORF">MBAV_000913</name>
</gene>